<organism evidence="4 5">
    <name type="scientific">Mangrovimicrobium sediminis</name>
    <dbReference type="NCBI Taxonomy" id="2562682"/>
    <lineage>
        <taxon>Bacteria</taxon>
        <taxon>Pseudomonadati</taxon>
        <taxon>Pseudomonadota</taxon>
        <taxon>Gammaproteobacteria</taxon>
        <taxon>Cellvibrionales</taxon>
        <taxon>Halieaceae</taxon>
        <taxon>Mangrovimicrobium</taxon>
    </lineage>
</organism>
<dbReference type="SUPFAM" id="SSF48452">
    <property type="entry name" value="TPR-like"/>
    <property type="match status" value="2"/>
</dbReference>
<keyword evidence="5" id="KW-1185">Reference proteome</keyword>
<keyword evidence="3" id="KW-0732">Signal</keyword>
<feature type="chain" id="PRO_5021198775" evidence="3">
    <location>
        <begin position="28"/>
        <end position="414"/>
    </location>
</feature>
<dbReference type="AlphaFoldDB" id="A0A4Z0M5B2"/>
<name>A0A4Z0M5B2_9GAMM</name>
<keyword evidence="2" id="KW-0802">TPR repeat</keyword>
<evidence type="ECO:0000313" key="4">
    <source>
        <dbReference type="EMBL" id="TGD74600.1"/>
    </source>
</evidence>
<dbReference type="InterPro" id="IPR051012">
    <property type="entry name" value="CellSynth/LPSAsmb/PSIAsmb"/>
</dbReference>
<reference evidence="4 5" key="1">
    <citation type="submission" date="2019-04" db="EMBL/GenBank/DDBJ databases">
        <title>Taxonomy of novel Haliea sp. from mangrove soil of West Coast of India.</title>
        <authorList>
            <person name="Verma A."/>
            <person name="Kumar P."/>
            <person name="Krishnamurthi S."/>
        </authorList>
    </citation>
    <scope>NUCLEOTIDE SEQUENCE [LARGE SCALE GENOMIC DNA]</scope>
    <source>
        <strain evidence="4 5">SAOS-164</strain>
    </source>
</reference>
<sequence>MRRLQRGLGKAGIVLALVLGVGAPALAGPSSVSTKTYKELTEIQEVMAAGDTRGAVTRLETLLGEVEADSLDQALTLQTLGYVEMSREDFPKAIDYLKRALGTERLPQNVVYNVGYMVAQLHAALGQFDEALSFAEDWFKQLEAPKPDQYMFMANIYAQVKRYAESAPYAEKAVAATDKPREAWYQLLTADYFELKKYPEATRTLQRMVKLWPDKGAYWEQLASVYMVQDDRNHALATLKIAFDLNVLEKESTVKSLIQLCVMRGIPEHGGRLLQAAMEQELLPRDETYMEMLAQAWVEARERERAVAAYSEIGETFNSGEAWMKVANIHVDATQWAQAEAAVAKALRAQLDDDDKGKAYLLLGIAKVEQGEFKSGKDALRKARTFKKTERSAGNWMNYADEMKRQSDWLAANR</sequence>
<accession>A0A4Z0M5B2</accession>
<protein>
    <submittedName>
        <fullName evidence="4">Tetratricopeptide repeat protein</fullName>
    </submittedName>
</protein>
<gene>
    <name evidence="4" type="ORF">E4634_05190</name>
</gene>
<dbReference type="InterPro" id="IPR019734">
    <property type="entry name" value="TPR_rpt"/>
</dbReference>
<dbReference type="EMBL" id="SRLE01000005">
    <property type="protein sequence ID" value="TGD74600.1"/>
    <property type="molecule type" value="Genomic_DNA"/>
</dbReference>
<evidence type="ECO:0000256" key="2">
    <source>
        <dbReference type="ARBA" id="ARBA00022803"/>
    </source>
</evidence>
<dbReference type="OrthoDB" id="6397696at2"/>
<comment type="caution">
    <text evidence="4">The sequence shown here is derived from an EMBL/GenBank/DDBJ whole genome shotgun (WGS) entry which is preliminary data.</text>
</comment>
<dbReference type="RefSeq" id="WP_135441558.1">
    <property type="nucleotide sequence ID" value="NZ_SRLE01000005.1"/>
</dbReference>
<proteinExistence type="predicted"/>
<dbReference type="Proteomes" id="UP000298050">
    <property type="component" value="Unassembled WGS sequence"/>
</dbReference>
<dbReference type="Gene3D" id="1.25.40.10">
    <property type="entry name" value="Tetratricopeptide repeat domain"/>
    <property type="match status" value="3"/>
</dbReference>
<evidence type="ECO:0000313" key="5">
    <source>
        <dbReference type="Proteomes" id="UP000298050"/>
    </source>
</evidence>
<dbReference type="PANTHER" id="PTHR45586:SF1">
    <property type="entry name" value="LIPOPOLYSACCHARIDE ASSEMBLY PROTEIN B"/>
    <property type="match status" value="1"/>
</dbReference>
<dbReference type="PANTHER" id="PTHR45586">
    <property type="entry name" value="TPR REPEAT-CONTAINING PROTEIN PA4667"/>
    <property type="match status" value="1"/>
</dbReference>
<dbReference type="InterPro" id="IPR011990">
    <property type="entry name" value="TPR-like_helical_dom_sf"/>
</dbReference>
<evidence type="ECO:0000256" key="1">
    <source>
        <dbReference type="ARBA" id="ARBA00022737"/>
    </source>
</evidence>
<feature type="signal peptide" evidence="3">
    <location>
        <begin position="1"/>
        <end position="27"/>
    </location>
</feature>
<dbReference type="SMART" id="SM00028">
    <property type="entry name" value="TPR"/>
    <property type="match status" value="6"/>
</dbReference>
<keyword evidence="1" id="KW-0677">Repeat</keyword>
<evidence type="ECO:0000256" key="3">
    <source>
        <dbReference type="SAM" id="SignalP"/>
    </source>
</evidence>